<feature type="chain" id="PRO_5001995029" evidence="2">
    <location>
        <begin position="24"/>
        <end position="269"/>
    </location>
</feature>
<feature type="signal peptide" evidence="2">
    <location>
        <begin position="1"/>
        <end position="23"/>
    </location>
</feature>
<feature type="domain" description="Fibrinogen C-terminal" evidence="3">
    <location>
        <begin position="30"/>
        <end position="256"/>
    </location>
</feature>
<dbReference type="PROSITE" id="PS00514">
    <property type="entry name" value="FIBRINOGEN_C_1"/>
    <property type="match status" value="1"/>
</dbReference>
<keyword evidence="1" id="KW-1015">Disulfide bond</keyword>
<dbReference type="SUPFAM" id="SSF56496">
    <property type="entry name" value="Fibrinogen C-terminal domain-like"/>
    <property type="match status" value="1"/>
</dbReference>
<dbReference type="CDD" id="cd00087">
    <property type="entry name" value="FReD"/>
    <property type="match status" value="1"/>
</dbReference>
<accession>A0A0A1XJU1</accession>
<sequence length="269" mass="30421">MVTSLVLLVKATLLVVFLATASAYILNEESSTRPLPSNCVEAVRFAGSEAKSGIYQIRLPLKGWEDRPFYVYCLLDGNGGDPRLVVQRRQNEHINFNRNWNDYKVGFGNLNTNFFIGLDKLHALTQVQLNELQIELHDFNDTVKYAHYDSFAVGGENEKYALNILGKYSGSAGDSLIGIHDGQKFSTYDQDNDNSTLNCAEDYKAGWWYNDCYDSNLNGEYLNNNNKSNGKGVIWNKWHGNNYSLKYAHMAIRPRDSADICVQRCGDSK</sequence>
<gene>
    <name evidence="4" type="primary">Fibcd1</name>
    <name evidence="4" type="ORF">g.34648</name>
</gene>
<proteinExistence type="predicted"/>
<dbReference type="AlphaFoldDB" id="A0A0A1XJU1"/>
<name>A0A0A1XJU1_ZEUCU</name>
<dbReference type="PANTHER" id="PTHR19143:SF327">
    <property type="entry name" value="FI21813P1-RELATED"/>
    <property type="match status" value="1"/>
</dbReference>
<dbReference type="OrthoDB" id="6145874at2759"/>
<dbReference type="EMBL" id="GBXI01003137">
    <property type="protein sequence ID" value="JAD11155.1"/>
    <property type="molecule type" value="Transcribed_RNA"/>
</dbReference>
<evidence type="ECO:0000313" key="4">
    <source>
        <dbReference type="EMBL" id="JAD11155.1"/>
    </source>
</evidence>
<dbReference type="InterPro" id="IPR050373">
    <property type="entry name" value="Fibrinogen_C-term_domain"/>
</dbReference>
<protein>
    <submittedName>
        <fullName evidence="4">Fibrinogen C domain-containing protein 1</fullName>
    </submittedName>
</protein>
<dbReference type="PANTHER" id="PTHR19143">
    <property type="entry name" value="FIBRINOGEN/TENASCIN/ANGIOPOEITIN"/>
    <property type="match status" value="1"/>
</dbReference>
<reference evidence="4" key="1">
    <citation type="submission" date="2014-11" db="EMBL/GenBank/DDBJ databases">
        <authorList>
            <person name="Geib S."/>
        </authorList>
    </citation>
    <scope>NUCLEOTIDE SEQUENCE</scope>
</reference>
<dbReference type="Gene3D" id="3.90.215.10">
    <property type="entry name" value="Gamma Fibrinogen, chain A, domain 1"/>
    <property type="match status" value="1"/>
</dbReference>
<dbReference type="InterPro" id="IPR002181">
    <property type="entry name" value="Fibrinogen_a/b/g_C_dom"/>
</dbReference>
<dbReference type="PROSITE" id="PS51406">
    <property type="entry name" value="FIBRINOGEN_C_2"/>
    <property type="match status" value="1"/>
</dbReference>
<dbReference type="InterPro" id="IPR036056">
    <property type="entry name" value="Fibrinogen-like_C"/>
</dbReference>
<dbReference type="Pfam" id="PF00147">
    <property type="entry name" value="Fibrinogen_C"/>
    <property type="match status" value="1"/>
</dbReference>
<dbReference type="SMART" id="SM00186">
    <property type="entry name" value="FBG"/>
    <property type="match status" value="1"/>
</dbReference>
<dbReference type="InterPro" id="IPR020837">
    <property type="entry name" value="Fibrinogen_CS"/>
</dbReference>
<organism evidence="4">
    <name type="scientific">Zeugodacus cucurbitae</name>
    <name type="common">Melon fruit fly</name>
    <name type="synonym">Bactrocera cucurbitae</name>
    <dbReference type="NCBI Taxonomy" id="28588"/>
    <lineage>
        <taxon>Eukaryota</taxon>
        <taxon>Metazoa</taxon>
        <taxon>Ecdysozoa</taxon>
        <taxon>Arthropoda</taxon>
        <taxon>Hexapoda</taxon>
        <taxon>Insecta</taxon>
        <taxon>Pterygota</taxon>
        <taxon>Neoptera</taxon>
        <taxon>Endopterygota</taxon>
        <taxon>Diptera</taxon>
        <taxon>Brachycera</taxon>
        <taxon>Muscomorpha</taxon>
        <taxon>Tephritoidea</taxon>
        <taxon>Tephritidae</taxon>
        <taxon>Zeugodacus</taxon>
        <taxon>Zeugodacus</taxon>
    </lineage>
</organism>
<evidence type="ECO:0000256" key="2">
    <source>
        <dbReference type="SAM" id="SignalP"/>
    </source>
</evidence>
<evidence type="ECO:0000259" key="3">
    <source>
        <dbReference type="PROSITE" id="PS51406"/>
    </source>
</evidence>
<dbReference type="GO" id="GO:0005615">
    <property type="term" value="C:extracellular space"/>
    <property type="evidence" value="ECO:0007669"/>
    <property type="project" value="TreeGrafter"/>
</dbReference>
<keyword evidence="2" id="KW-0732">Signal</keyword>
<dbReference type="InterPro" id="IPR014716">
    <property type="entry name" value="Fibrinogen_a/b/g_C_1"/>
</dbReference>
<evidence type="ECO:0000256" key="1">
    <source>
        <dbReference type="ARBA" id="ARBA00023157"/>
    </source>
</evidence>
<reference evidence="4" key="2">
    <citation type="journal article" date="2015" name="Gigascience">
        <title>Reconstructing a comprehensive transcriptome assembly of a white-pupal translocated strain of the pest fruit fly Bactrocera cucurbitae.</title>
        <authorList>
            <person name="Sim S.B."/>
            <person name="Calla B."/>
            <person name="Hall B."/>
            <person name="DeRego T."/>
            <person name="Geib S.M."/>
        </authorList>
    </citation>
    <scope>NUCLEOTIDE SEQUENCE</scope>
</reference>